<gene>
    <name evidence="2" type="ORF">EDB81DRAFT_662447</name>
</gene>
<dbReference type="OrthoDB" id="202470at2759"/>
<name>A0A9P9DY06_9HYPO</name>
<evidence type="ECO:0000313" key="3">
    <source>
        <dbReference type="Proteomes" id="UP000738349"/>
    </source>
</evidence>
<organism evidence="2 3">
    <name type="scientific">Dactylonectria macrodidyma</name>
    <dbReference type="NCBI Taxonomy" id="307937"/>
    <lineage>
        <taxon>Eukaryota</taxon>
        <taxon>Fungi</taxon>
        <taxon>Dikarya</taxon>
        <taxon>Ascomycota</taxon>
        <taxon>Pezizomycotina</taxon>
        <taxon>Sordariomycetes</taxon>
        <taxon>Hypocreomycetidae</taxon>
        <taxon>Hypocreales</taxon>
        <taxon>Nectriaceae</taxon>
        <taxon>Dactylonectria</taxon>
    </lineage>
</organism>
<protein>
    <submittedName>
        <fullName evidence="2">GCN5-like N-acetyltransferase</fullName>
    </submittedName>
</protein>
<dbReference type="Pfam" id="PF00583">
    <property type="entry name" value="Acetyltransf_1"/>
    <property type="match status" value="1"/>
</dbReference>
<dbReference type="Proteomes" id="UP000738349">
    <property type="component" value="Unassembled WGS sequence"/>
</dbReference>
<dbReference type="GO" id="GO:0016747">
    <property type="term" value="F:acyltransferase activity, transferring groups other than amino-acyl groups"/>
    <property type="evidence" value="ECO:0007669"/>
    <property type="project" value="InterPro"/>
</dbReference>
<reference evidence="2" key="1">
    <citation type="journal article" date="2021" name="Nat. Commun.">
        <title>Genetic determinants of endophytism in the Arabidopsis root mycobiome.</title>
        <authorList>
            <person name="Mesny F."/>
            <person name="Miyauchi S."/>
            <person name="Thiergart T."/>
            <person name="Pickel B."/>
            <person name="Atanasova L."/>
            <person name="Karlsson M."/>
            <person name="Huettel B."/>
            <person name="Barry K.W."/>
            <person name="Haridas S."/>
            <person name="Chen C."/>
            <person name="Bauer D."/>
            <person name="Andreopoulos W."/>
            <person name="Pangilinan J."/>
            <person name="LaButti K."/>
            <person name="Riley R."/>
            <person name="Lipzen A."/>
            <person name="Clum A."/>
            <person name="Drula E."/>
            <person name="Henrissat B."/>
            <person name="Kohler A."/>
            <person name="Grigoriev I.V."/>
            <person name="Martin F.M."/>
            <person name="Hacquard S."/>
        </authorList>
    </citation>
    <scope>NUCLEOTIDE SEQUENCE</scope>
    <source>
        <strain evidence="2">MPI-CAGE-AT-0147</strain>
    </source>
</reference>
<accession>A0A9P9DY06</accession>
<dbReference type="InterPro" id="IPR000182">
    <property type="entry name" value="GNAT_dom"/>
</dbReference>
<dbReference type="SUPFAM" id="SSF55729">
    <property type="entry name" value="Acyl-CoA N-acyltransferases (Nat)"/>
    <property type="match status" value="1"/>
</dbReference>
<evidence type="ECO:0000313" key="2">
    <source>
        <dbReference type="EMBL" id="KAH7127266.1"/>
    </source>
</evidence>
<evidence type="ECO:0000259" key="1">
    <source>
        <dbReference type="PROSITE" id="PS51186"/>
    </source>
</evidence>
<dbReference type="InterPro" id="IPR016181">
    <property type="entry name" value="Acyl_CoA_acyltransferase"/>
</dbReference>
<feature type="domain" description="N-acetyltransferase" evidence="1">
    <location>
        <begin position="3"/>
        <end position="146"/>
    </location>
</feature>
<dbReference type="AlphaFoldDB" id="A0A9P9DY06"/>
<proteinExistence type="predicted"/>
<sequence length="174" mass="18647">MDIQIRDETARDVTVIRNVTEAAFKDRSYSQGTEGAIINILRSEGALTVSLVAILNGELVGHIAFSPVTIDGSNMGWYGLGPVSARRDVQGRGIGTALIQDGLSRIKSLGAKGCVVLGAKSYYQRFGFVNNSEMWLQGVSPDHFMVSSFCGHFESGEVSFHKAFLTTPSAASGK</sequence>
<comment type="caution">
    <text evidence="2">The sequence shown here is derived from an EMBL/GenBank/DDBJ whole genome shotgun (WGS) entry which is preliminary data.</text>
</comment>
<dbReference type="CDD" id="cd04301">
    <property type="entry name" value="NAT_SF"/>
    <property type="match status" value="1"/>
</dbReference>
<keyword evidence="3" id="KW-1185">Reference proteome</keyword>
<dbReference type="PROSITE" id="PS51186">
    <property type="entry name" value="GNAT"/>
    <property type="match status" value="1"/>
</dbReference>
<dbReference type="Gene3D" id="3.40.630.30">
    <property type="match status" value="1"/>
</dbReference>
<dbReference type="EMBL" id="JAGMUV010000019">
    <property type="protein sequence ID" value="KAH7127266.1"/>
    <property type="molecule type" value="Genomic_DNA"/>
</dbReference>